<dbReference type="Proteomes" id="UP000308891">
    <property type="component" value="Unassembled WGS sequence"/>
</dbReference>
<accession>A0A4T0UJG7</accession>
<keyword evidence="10" id="KW-1185">Reference proteome</keyword>
<protein>
    <submittedName>
        <fullName evidence="9">LPS O-antigen length regulator</fullName>
    </submittedName>
</protein>
<keyword evidence="2" id="KW-1003">Cell membrane</keyword>
<evidence type="ECO:0000259" key="8">
    <source>
        <dbReference type="Pfam" id="PF13807"/>
    </source>
</evidence>
<evidence type="ECO:0000313" key="9">
    <source>
        <dbReference type="EMBL" id="TIC78496.1"/>
    </source>
</evidence>
<evidence type="ECO:0000259" key="7">
    <source>
        <dbReference type="Pfam" id="PF02706"/>
    </source>
</evidence>
<evidence type="ECO:0000256" key="1">
    <source>
        <dbReference type="ARBA" id="ARBA00004651"/>
    </source>
</evidence>
<dbReference type="GO" id="GO:0004713">
    <property type="term" value="F:protein tyrosine kinase activity"/>
    <property type="evidence" value="ECO:0007669"/>
    <property type="project" value="TreeGrafter"/>
</dbReference>
<keyword evidence="3 6" id="KW-0812">Transmembrane</keyword>
<dbReference type="InterPro" id="IPR032807">
    <property type="entry name" value="GNVR"/>
</dbReference>
<evidence type="ECO:0000256" key="5">
    <source>
        <dbReference type="ARBA" id="ARBA00023136"/>
    </source>
</evidence>
<dbReference type="EMBL" id="STGJ01000027">
    <property type="protein sequence ID" value="TIC78496.1"/>
    <property type="molecule type" value="Genomic_DNA"/>
</dbReference>
<evidence type="ECO:0000256" key="6">
    <source>
        <dbReference type="SAM" id="Phobius"/>
    </source>
</evidence>
<sequence length="332" mass="36718">MTNMQSEMTRQPEQEHDDEIDLLELLKTLWQGKWLIMACTVLAAAIAVGVALSMPNIYQSRVLLAPAESESGGGLAALAGQMGGLASLAGVSLGDGKASKSDIAVEIGKSRQFVTSFIRRHQLEVALLASTGWDKQSGQLTLDTDLYDPRRKQWVREVKPGESVEPTDWELYKAFSEMMALDKDKKSGLVTLSLDFYSPVLTKQWADWFVQDLNQAVRERDQIEARKNIDYLHKQQAQTALASMQNVFSQLIEQQTKTLMLAEVQQEYAFRTIDPAVIPEEKLKPKRALIAALGTIAGGFAGILLVLVRQQWRTRRGSGGTVQEQANPSVGA</sequence>
<organism evidence="9 10">
    <name type="scientific">Crenobacter intestini</name>
    <dbReference type="NCBI Taxonomy" id="2563443"/>
    <lineage>
        <taxon>Bacteria</taxon>
        <taxon>Pseudomonadati</taxon>
        <taxon>Pseudomonadota</taxon>
        <taxon>Betaproteobacteria</taxon>
        <taxon>Neisseriales</taxon>
        <taxon>Neisseriaceae</taxon>
        <taxon>Crenobacter</taxon>
    </lineage>
</organism>
<feature type="transmembrane region" description="Helical" evidence="6">
    <location>
        <begin position="34"/>
        <end position="54"/>
    </location>
</feature>
<gene>
    <name evidence="9" type="ORF">E5K04_15885</name>
</gene>
<feature type="domain" description="Polysaccharide chain length determinant N-terminal" evidence="7">
    <location>
        <begin position="18"/>
        <end position="119"/>
    </location>
</feature>
<dbReference type="Pfam" id="PF02706">
    <property type="entry name" value="Wzz"/>
    <property type="match status" value="1"/>
</dbReference>
<dbReference type="OrthoDB" id="230260at2"/>
<keyword evidence="5 6" id="KW-0472">Membrane</keyword>
<feature type="domain" description="Tyrosine-protein kinase G-rich" evidence="8">
    <location>
        <begin position="243"/>
        <end position="310"/>
    </location>
</feature>
<dbReference type="InterPro" id="IPR003856">
    <property type="entry name" value="LPS_length_determ_N"/>
</dbReference>
<comment type="caution">
    <text evidence="9">The sequence shown here is derived from an EMBL/GenBank/DDBJ whole genome shotgun (WGS) entry which is preliminary data.</text>
</comment>
<evidence type="ECO:0000256" key="3">
    <source>
        <dbReference type="ARBA" id="ARBA00022692"/>
    </source>
</evidence>
<feature type="transmembrane region" description="Helical" evidence="6">
    <location>
        <begin position="288"/>
        <end position="308"/>
    </location>
</feature>
<dbReference type="PANTHER" id="PTHR32309:SF13">
    <property type="entry name" value="FERRIC ENTEROBACTIN TRANSPORT PROTEIN FEPE"/>
    <property type="match status" value="1"/>
</dbReference>
<dbReference type="Pfam" id="PF13807">
    <property type="entry name" value="GNVR"/>
    <property type="match status" value="1"/>
</dbReference>
<evidence type="ECO:0000313" key="10">
    <source>
        <dbReference type="Proteomes" id="UP000308891"/>
    </source>
</evidence>
<dbReference type="PANTHER" id="PTHR32309">
    <property type="entry name" value="TYROSINE-PROTEIN KINASE"/>
    <property type="match status" value="1"/>
</dbReference>
<keyword evidence="4 6" id="KW-1133">Transmembrane helix</keyword>
<dbReference type="AlphaFoldDB" id="A0A4T0UJG7"/>
<evidence type="ECO:0000256" key="4">
    <source>
        <dbReference type="ARBA" id="ARBA00022989"/>
    </source>
</evidence>
<proteinExistence type="predicted"/>
<comment type="subcellular location">
    <subcellularLocation>
        <location evidence="1">Cell membrane</location>
        <topology evidence="1">Multi-pass membrane protein</topology>
    </subcellularLocation>
</comment>
<name>A0A4T0UJG7_9NEIS</name>
<dbReference type="RefSeq" id="WP_136555829.1">
    <property type="nucleotide sequence ID" value="NZ_STGJ01000027.1"/>
</dbReference>
<dbReference type="GO" id="GO:0005886">
    <property type="term" value="C:plasma membrane"/>
    <property type="evidence" value="ECO:0007669"/>
    <property type="project" value="UniProtKB-SubCell"/>
</dbReference>
<dbReference type="InterPro" id="IPR050445">
    <property type="entry name" value="Bact_polysacc_biosynth/exp"/>
</dbReference>
<reference evidence="9 10" key="1">
    <citation type="submission" date="2019-04" db="EMBL/GenBank/DDBJ databases">
        <title>Crenobacter sp. nov.</title>
        <authorList>
            <person name="Shi S."/>
        </authorList>
    </citation>
    <scope>NUCLEOTIDE SEQUENCE [LARGE SCALE GENOMIC DNA]</scope>
    <source>
        <strain evidence="9 10">GY 70310</strain>
    </source>
</reference>
<evidence type="ECO:0000256" key="2">
    <source>
        <dbReference type="ARBA" id="ARBA00022475"/>
    </source>
</evidence>